<dbReference type="InterPro" id="IPR000182">
    <property type="entry name" value="GNAT_dom"/>
</dbReference>
<dbReference type="SUPFAM" id="SSF55729">
    <property type="entry name" value="Acyl-CoA N-acyltransferases (Nat)"/>
    <property type="match status" value="1"/>
</dbReference>
<dbReference type="InterPro" id="IPR051531">
    <property type="entry name" value="N-acetyltransferase"/>
</dbReference>
<accession>A0A2K9NVF8</accession>
<dbReference type="PROSITE" id="PS51186">
    <property type="entry name" value="GNAT"/>
    <property type="match status" value="1"/>
</dbReference>
<dbReference type="Proteomes" id="UP000235584">
    <property type="component" value="Chromosome"/>
</dbReference>
<dbReference type="KEGG" id="bsto:C0V70_15600"/>
<dbReference type="RefSeq" id="WP_102244794.1">
    <property type="nucleotide sequence ID" value="NZ_CP025704.1"/>
</dbReference>
<evidence type="ECO:0000313" key="2">
    <source>
        <dbReference type="Proteomes" id="UP000235584"/>
    </source>
</evidence>
<dbReference type="PANTHER" id="PTHR43792:SF16">
    <property type="entry name" value="N-ACETYLTRANSFERASE DOMAIN-CONTAINING PROTEIN"/>
    <property type="match status" value="1"/>
</dbReference>
<gene>
    <name evidence="1" type="ORF">C0V70_15600</name>
</gene>
<keyword evidence="1" id="KW-0808">Transferase</keyword>
<dbReference type="Gene3D" id="3.40.630.30">
    <property type="match status" value="1"/>
</dbReference>
<dbReference type="PANTHER" id="PTHR43792">
    <property type="entry name" value="GNAT FAMILY, PUTATIVE (AFU_ORTHOLOGUE AFUA_3G00765)-RELATED-RELATED"/>
    <property type="match status" value="1"/>
</dbReference>
<name>A0A2K9NVF8_BACTC</name>
<sequence>MINIPVIETSHLILRGHHPDDFVALKEIWEDLEVVKHISGTPSTEQQSWMRLVNYLGHWSLMGFGYWGIEEKSTGKYIGEIGFADFKREITPSITGTPEAGWILSSAVHGKGYGKEALKAILEWSDKNLSFDKTVCIINPENVRSISLAEKCGYQKVCETTFNGKSTVLFERLRK</sequence>
<proteinExistence type="predicted"/>
<dbReference type="EMBL" id="CP025704">
    <property type="protein sequence ID" value="AUN99503.1"/>
    <property type="molecule type" value="Genomic_DNA"/>
</dbReference>
<dbReference type="AlphaFoldDB" id="A0A2K9NVF8"/>
<evidence type="ECO:0000313" key="1">
    <source>
        <dbReference type="EMBL" id="AUN99503.1"/>
    </source>
</evidence>
<dbReference type="GO" id="GO:0016747">
    <property type="term" value="F:acyltransferase activity, transferring groups other than amino-acyl groups"/>
    <property type="evidence" value="ECO:0007669"/>
    <property type="project" value="InterPro"/>
</dbReference>
<organism evidence="1 2">
    <name type="scientific">Bacteriovorax stolpii</name>
    <name type="common">Bdellovibrio stolpii</name>
    <dbReference type="NCBI Taxonomy" id="960"/>
    <lineage>
        <taxon>Bacteria</taxon>
        <taxon>Pseudomonadati</taxon>
        <taxon>Bdellovibrionota</taxon>
        <taxon>Bacteriovoracia</taxon>
        <taxon>Bacteriovoracales</taxon>
        <taxon>Bacteriovoracaceae</taxon>
        <taxon>Bacteriovorax</taxon>
    </lineage>
</organism>
<protein>
    <submittedName>
        <fullName evidence="1">GNAT family N-acetyltransferase</fullName>
    </submittedName>
</protein>
<keyword evidence="2" id="KW-1185">Reference proteome</keyword>
<dbReference type="Pfam" id="PF13302">
    <property type="entry name" value="Acetyltransf_3"/>
    <property type="match status" value="1"/>
</dbReference>
<reference evidence="1 2" key="1">
    <citation type="submission" date="2018-01" db="EMBL/GenBank/DDBJ databases">
        <title>Complete genome sequence of Bacteriovorax stolpii DSM12778.</title>
        <authorList>
            <person name="Tang B."/>
            <person name="Chang J."/>
        </authorList>
    </citation>
    <scope>NUCLEOTIDE SEQUENCE [LARGE SCALE GENOMIC DNA]</scope>
    <source>
        <strain evidence="1 2">DSM 12778</strain>
    </source>
</reference>
<dbReference type="InterPro" id="IPR016181">
    <property type="entry name" value="Acyl_CoA_acyltransferase"/>
</dbReference>